<gene>
    <name evidence="2" type="ORF">AKJ64_01600</name>
</gene>
<dbReference type="AlphaFoldDB" id="A0A133UFL7"/>
<dbReference type="EMBL" id="LHXN01000019">
    <property type="protein sequence ID" value="KXA93023.1"/>
    <property type="molecule type" value="Genomic_DNA"/>
</dbReference>
<reference evidence="2 3" key="1">
    <citation type="journal article" date="2016" name="Sci. Rep.">
        <title>Metabolic traits of an uncultured archaeal lineage -MSBL1- from brine pools of the Red Sea.</title>
        <authorList>
            <person name="Mwirichia R."/>
            <person name="Alam I."/>
            <person name="Rashid M."/>
            <person name="Vinu M."/>
            <person name="Ba-Alawi W."/>
            <person name="Anthony Kamau A."/>
            <person name="Kamanda Ngugi D."/>
            <person name="Goker M."/>
            <person name="Klenk H.P."/>
            <person name="Bajic V."/>
            <person name="Stingl U."/>
        </authorList>
    </citation>
    <scope>NUCLEOTIDE SEQUENCE [LARGE SCALE GENOMIC DNA]</scope>
    <source>
        <strain evidence="2">SCGC-AAA259E17</strain>
    </source>
</reference>
<organism evidence="2 3">
    <name type="scientific">candidate division MSBL1 archaeon SCGC-AAA259E17</name>
    <dbReference type="NCBI Taxonomy" id="1698263"/>
    <lineage>
        <taxon>Archaea</taxon>
        <taxon>Methanobacteriati</taxon>
        <taxon>Methanobacteriota</taxon>
        <taxon>candidate division MSBL1</taxon>
    </lineage>
</organism>
<comment type="caution">
    <text evidence="2">The sequence shown here is derived from an EMBL/GenBank/DDBJ whole genome shotgun (WGS) entry which is preliminary data.</text>
</comment>
<proteinExistence type="predicted"/>
<evidence type="ECO:0000256" key="1">
    <source>
        <dbReference type="SAM" id="MobiDB-lite"/>
    </source>
</evidence>
<protein>
    <submittedName>
        <fullName evidence="2">Uncharacterized protein</fullName>
    </submittedName>
</protein>
<dbReference type="Proteomes" id="UP000070373">
    <property type="component" value="Unassembled WGS sequence"/>
</dbReference>
<keyword evidence="3" id="KW-1185">Reference proteome</keyword>
<name>A0A133UFL7_9EURY</name>
<evidence type="ECO:0000313" key="3">
    <source>
        <dbReference type="Proteomes" id="UP000070373"/>
    </source>
</evidence>
<feature type="region of interest" description="Disordered" evidence="1">
    <location>
        <begin position="68"/>
        <end position="104"/>
    </location>
</feature>
<evidence type="ECO:0000313" key="2">
    <source>
        <dbReference type="EMBL" id="KXA93023.1"/>
    </source>
</evidence>
<sequence>MFEKDDSPWGFKPHRYECPVCKDGDRIVHISDMAEPYATKGVVCHLTFKCTNCFSTATHSIPVTEEYAEELEERRGESKLSPRGAKSTRGAWTTCPSTPGRKRI</sequence>
<accession>A0A133UFL7</accession>